<dbReference type="GO" id="GO:0016020">
    <property type="term" value="C:membrane"/>
    <property type="evidence" value="ECO:0007669"/>
    <property type="project" value="UniProtKB-SubCell"/>
</dbReference>
<reference evidence="6 7" key="1">
    <citation type="journal article" date="2018" name="Genome Biol. Evol.">
        <title>Multiple Roots of Fruiting Body Formation in Amoebozoa.</title>
        <authorList>
            <person name="Hillmann F."/>
            <person name="Forbes G."/>
            <person name="Novohradska S."/>
            <person name="Ferling I."/>
            <person name="Riege K."/>
            <person name="Groth M."/>
            <person name="Westermann M."/>
            <person name="Marz M."/>
            <person name="Spaller T."/>
            <person name="Winckler T."/>
            <person name="Schaap P."/>
            <person name="Glockner G."/>
        </authorList>
    </citation>
    <scope>NUCLEOTIDE SEQUENCE [LARGE SCALE GENOMIC DNA]</scope>
    <source>
        <strain evidence="6 7">Jena</strain>
    </source>
</reference>
<feature type="transmembrane region" description="Helical" evidence="5">
    <location>
        <begin position="132"/>
        <end position="150"/>
    </location>
</feature>
<feature type="transmembrane region" description="Helical" evidence="5">
    <location>
        <begin position="395"/>
        <end position="413"/>
    </location>
</feature>
<dbReference type="Pfam" id="PF02535">
    <property type="entry name" value="Zip"/>
    <property type="match status" value="1"/>
</dbReference>
<dbReference type="PANTHER" id="PTHR11040:SF205">
    <property type="entry name" value="ZINC TRANSPORTER ZUPT"/>
    <property type="match status" value="1"/>
</dbReference>
<dbReference type="InterPro" id="IPR003689">
    <property type="entry name" value="ZIP"/>
</dbReference>
<feature type="transmembrane region" description="Helical" evidence="5">
    <location>
        <begin position="361"/>
        <end position="383"/>
    </location>
</feature>
<dbReference type="InParanoid" id="A0A2P6MX28"/>
<keyword evidence="7" id="KW-1185">Reference proteome</keyword>
<dbReference type="AlphaFoldDB" id="A0A2P6MX28"/>
<evidence type="ECO:0000256" key="1">
    <source>
        <dbReference type="ARBA" id="ARBA00004141"/>
    </source>
</evidence>
<dbReference type="OrthoDB" id="262547at2759"/>
<gene>
    <name evidence="6" type="ORF">PROFUN_07780</name>
</gene>
<sequence>MAPSQAAAHSPIEEVEREPMAIVLNVSVYSIFPQVRYRMGWSLIQRIFLIAAVCICLSISHSAGGHASDAGTDAADNSTDTTQLTSQQLGLGFGLTFLAAGFSSLGALIPIIDLYILSKINPSWVLLENKMFFAGTMAFAGGLLLALSLWDLTPDAVDSLADSGYFEPQHAGLVVVACVLCGMLVIAFTSWLSVKLAPKGIKPCACDTMIGDAIQEEPVVQKKEEVNPEDCGCGCDPDAPPGGECKCESMAEPEPITVIVNPPKMTGSSDKNSTKEREDLLHEEGDEVHEQQVNLYKFGLQMAVAIAIHNIPEGLATFITVVKSTGVGAIFGVALCIHKIPEGLIISLPIYHATQSRWKTFLITLLIGVCSQPIGAAIGYAVVKTTDYNDGAGGLVLSIVAGCMIYISVKGMLPMARMYDPKDRCTTICTLVGVLFMMFSSSIFSYSGLNA</sequence>
<organism evidence="6 7">
    <name type="scientific">Planoprotostelium fungivorum</name>
    <dbReference type="NCBI Taxonomy" id="1890364"/>
    <lineage>
        <taxon>Eukaryota</taxon>
        <taxon>Amoebozoa</taxon>
        <taxon>Evosea</taxon>
        <taxon>Variosea</taxon>
        <taxon>Cavosteliida</taxon>
        <taxon>Cavosteliaceae</taxon>
        <taxon>Planoprotostelium</taxon>
    </lineage>
</organism>
<comment type="subcellular location">
    <subcellularLocation>
        <location evidence="1">Membrane</location>
        <topology evidence="1">Multi-pass membrane protein</topology>
    </subcellularLocation>
</comment>
<keyword evidence="4 5" id="KW-0472">Membrane</keyword>
<dbReference type="Proteomes" id="UP000241769">
    <property type="component" value="Unassembled WGS sequence"/>
</dbReference>
<dbReference type="EMBL" id="MDYQ01000337">
    <property type="protein sequence ID" value="PRP76258.1"/>
    <property type="molecule type" value="Genomic_DNA"/>
</dbReference>
<feature type="transmembrane region" description="Helical" evidence="5">
    <location>
        <begin position="170"/>
        <end position="192"/>
    </location>
</feature>
<feature type="transmembrane region" description="Helical" evidence="5">
    <location>
        <begin position="89"/>
        <end position="112"/>
    </location>
</feature>
<keyword evidence="2 5" id="KW-0812">Transmembrane</keyword>
<name>A0A2P6MX28_9EUKA</name>
<protein>
    <submittedName>
        <fullName evidence="6">Zinc transporter ZIP (ISS)</fullName>
    </submittedName>
</protein>
<evidence type="ECO:0000256" key="3">
    <source>
        <dbReference type="ARBA" id="ARBA00022989"/>
    </source>
</evidence>
<proteinExistence type="predicted"/>
<evidence type="ECO:0000313" key="6">
    <source>
        <dbReference type="EMBL" id="PRP76258.1"/>
    </source>
</evidence>
<evidence type="ECO:0000256" key="2">
    <source>
        <dbReference type="ARBA" id="ARBA00022692"/>
    </source>
</evidence>
<dbReference type="PANTHER" id="PTHR11040">
    <property type="entry name" value="ZINC/IRON TRANSPORTER"/>
    <property type="match status" value="1"/>
</dbReference>
<feature type="transmembrane region" description="Helical" evidence="5">
    <location>
        <begin position="43"/>
        <end position="63"/>
    </location>
</feature>
<comment type="caution">
    <text evidence="6">The sequence shown here is derived from an EMBL/GenBank/DDBJ whole genome shotgun (WGS) entry which is preliminary data.</text>
</comment>
<accession>A0A2P6MX28</accession>
<keyword evidence="3 5" id="KW-1133">Transmembrane helix</keyword>
<dbReference type="GO" id="GO:0005385">
    <property type="term" value="F:zinc ion transmembrane transporter activity"/>
    <property type="evidence" value="ECO:0007669"/>
    <property type="project" value="TreeGrafter"/>
</dbReference>
<evidence type="ECO:0000256" key="4">
    <source>
        <dbReference type="ARBA" id="ARBA00023136"/>
    </source>
</evidence>
<dbReference type="STRING" id="1890364.A0A2P6MX28"/>
<feature type="transmembrane region" description="Helical" evidence="5">
    <location>
        <begin position="425"/>
        <end position="446"/>
    </location>
</feature>
<evidence type="ECO:0000256" key="5">
    <source>
        <dbReference type="SAM" id="Phobius"/>
    </source>
</evidence>
<evidence type="ECO:0000313" key="7">
    <source>
        <dbReference type="Proteomes" id="UP000241769"/>
    </source>
</evidence>